<dbReference type="InParanoid" id="A0A024GSX6"/>
<protein>
    <recommendedName>
        <fullName evidence="2">Fungal lipase-type domain-containing protein</fullName>
    </recommendedName>
</protein>
<dbReference type="EMBL" id="CAIX01000349">
    <property type="protein sequence ID" value="CCI49831.1"/>
    <property type="molecule type" value="Genomic_DNA"/>
</dbReference>
<keyword evidence="1" id="KW-0812">Transmembrane</keyword>
<keyword evidence="4" id="KW-1185">Reference proteome</keyword>
<feature type="transmembrane region" description="Helical" evidence="1">
    <location>
        <begin position="470"/>
        <end position="495"/>
    </location>
</feature>
<gene>
    <name evidence="3" type="ORF">BN9_112840</name>
</gene>
<feature type="domain" description="Fungal lipase-type" evidence="2">
    <location>
        <begin position="687"/>
        <end position="744"/>
    </location>
</feature>
<feature type="transmembrane region" description="Helical" evidence="1">
    <location>
        <begin position="210"/>
        <end position="229"/>
    </location>
</feature>
<comment type="caution">
    <text evidence="3">The sequence shown here is derived from an EMBL/GenBank/DDBJ whole genome shotgun (WGS) entry which is preliminary data.</text>
</comment>
<dbReference type="InterPro" id="IPR002921">
    <property type="entry name" value="Fungal_lipase-type"/>
</dbReference>
<sequence>MAAKYRTPETLTSDRTAGTVQAILSHFVFESIMAWELFLRVIFVSLPAFITERFKQSNLIISYFFVYVMLQALAILWGFLQSIGAVFGSNMISILTMPLPQTACVLVIYSSVIGLVLSFGRTTWILTWQSLDNFPFIRRMLAHGCRPQSAVLVAALPMILLLCCILIVPSICFHKDKNVSDSSDPYMKLMCENSFLQFLTNKYPVFQRSLRLSTSIAMFQFVQACLIFLPKWRHALANISFGTASFLLIYLILLNAAGIIWFLEWLGRHFEYAEFTPLSRLSDTHWEQFGTSLWLLLLLWMLLMTSRTYQTVQTCQSSQRKLADLFQNLKLTFVFGQAIIFCRACMHPQMGFVHAQLELTIINLILPSIYVFALIFLRVVTLASAKSVAISFPLAIGFSSIIYRGSRKTERPHSFVVVGLFTFCILLNRAEFFMSNQHSGRLPSILARILQSSGVGLPNKPTIGHQTAKILVFMAFVLFSIFVTALIMFSVLSVVQKSKQWYPDATSVLFENNSIIIDHTSIVKLELQLADNQSIPMQQEYPKYASCTNLWHGLSLVDFALLSQAAYLDPSSDDVAIFVSKLFDKDTEIVEVRLPPQNTKTGSRLDFYEVYMPKYNASVISVKGTDIWRFTDFVEDLKMFFEPVIFNILSTIFPTIRIWPDVTFSTLIELYHELISLFGLEHDFWYYHELVEYTNSIKDRNVILTGHSMGGAIARIVASILGKQSITFSPPGFVQSYSKLVHTFGGREYKVERSTLHQFNIAVIPEYDPITLIDVQVGLIQKISCATPHLSMQLSCHMLEGTLCNLLEHCGDRKKRIAGCVFTHTITSATMNFFSKFKGHVSPNSISLLAMLTAIILSIAVRRGLAATPEKYPKLQSSSNSALIRRKSCNITLKRRRHRGQ</sequence>
<dbReference type="OrthoDB" id="58570at2759"/>
<dbReference type="Proteomes" id="UP000053237">
    <property type="component" value="Unassembled WGS sequence"/>
</dbReference>
<dbReference type="AlphaFoldDB" id="A0A024GSX6"/>
<feature type="transmembrane region" description="Helical" evidence="1">
    <location>
        <begin position="415"/>
        <end position="434"/>
    </location>
</feature>
<evidence type="ECO:0000313" key="4">
    <source>
        <dbReference type="Proteomes" id="UP000053237"/>
    </source>
</evidence>
<feature type="transmembrane region" description="Helical" evidence="1">
    <location>
        <begin position="359"/>
        <end position="377"/>
    </location>
</feature>
<feature type="transmembrane region" description="Helical" evidence="1">
    <location>
        <begin position="241"/>
        <end position="266"/>
    </location>
</feature>
<feature type="transmembrane region" description="Helical" evidence="1">
    <location>
        <begin position="383"/>
        <end position="403"/>
    </location>
</feature>
<evidence type="ECO:0000313" key="3">
    <source>
        <dbReference type="EMBL" id="CCI49831.1"/>
    </source>
</evidence>
<name>A0A024GSX6_9STRA</name>
<keyword evidence="1" id="KW-0472">Membrane</keyword>
<dbReference type="STRING" id="65357.A0A024GSX6"/>
<accession>A0A024GSX6</accession>
<dbReference type="SUPFAM" id="SSF53474">
    <property type="entry name" value="alpha/beta-Hydrolases"/>
    <property type="match status" value="1"/>
</dbReference>
<keyword evidence="1" id="KW-1133">Transmembrane helix</keyword>
<dbReference type="InterPro" id="IPR029058">
    <property type="entry name" value="AB_hydrolase_fold"/>
</dbReference>
<proteinExistence type="predicted"/>
<feature type="transmembrane region" description="Helical" evidence="1">
    <location>
        <begin position="149"/>
        <end position="171"/>
    </location>
</feature>
<evidence type="ECO:0000256" key="1">
    <source>
        <dbReference type="SAM" id="Phobius"/>
    </source>
</evidence>
<dbReference type="GO" id="GO:0006629">
    <property type="term" value="P:lipid metabolic process"/>
    <property type="evidence" value="ECO:0007669"/>
    <property type="project" value="InterPro"/>
</dbReference>
<feature type="transmembrane region" description="Helical" evidence="1">
    <location>
        <begin position="63"/>
        <end position="87"/>
    </location>
</feature>
<feature type="transmembrane region" description="Helical" evidence="1">
    <location>
        <begin position="846"/>
        <end position="865"/>
    </location>
</feature>
<organism evidence="3 4">
    <name type="scientific">Albugo candida</name>
    <dbReference type="NCBI Taxonomy" id="65357"/>
    <lineage>
        <taxon>Eukaryota</taxon>
        <taxon>Sar</taxon>
        <taxon>Stramenopiles</taxon>
        <taxon>Oomycota</taxon>
        <taxon>Peronosporomycetes</taxon>
        <taxon>Albuginales</taxon>
        <taxon>Albuginaceae</taxon>
        <taxon>Albugo</taxon>
    </lineage>
</organism>
<feature type="transmembrane region" description="Helical" evidence="1">
    <location>
        <begin position="107"/>
        <end position="128"/>
    </location>
</feature>
<evidence type="ECO:0000259" key="2">
    <source>
        <dbReference type="Pfam" id="PF01764"/>
    </source>
</evidence>
<dbReference type="Pfam" id="PF01764">
    <property type="entry name" value="Lipase_3"/>
    <property type="match status" value="1"/>
</dbReference>
<dbReference type="Gene3D" id="3.40.50.1820">
    <property type="entry name" value="alpha/beta hydrolase"/>
    <property type="match status" value="1"/>
</dbReference>
<reference evidence="3 4" key="1">
    <citation type="submission" date="2012-05" db="EMBL/GenBank/DDBJ databases">
        <title>Recombination and specialization in a pathogen metapopulation.</title>
        <authorList>
            <person name="Gardiner A."/>
            <person name="Kemen E."/>
            <person name="Schultz-Larsen T."/>
            <person name="MacLean D."/>
            <person name="Van Oosterhout C."/>
            <person name="Jones J.D.G."/>
        </authorList>
    </citation>
    <scope>NUCLEOTIDE SEQUENCE [LARGE SCALE GENOMIC DNA]</scope>
    <source>
        <strain evidence="3 4">Ac Nc2</strain>
    </source>
</reference>
<feature type="transmembrane region" description="Helical" evidence="1">
    <location>
        <begin position="286"/>
        <end position="303"/>
    </location>
</feature>